<protein>
    <submittedName>
        <fullName evidence="1">Uncharacterized protein</fullName>
    </submittedName>
</protein>
<proteinExistence type="predicted"/>
<dbReference type="AlphaFoldDB" id="A0A0F9G313"/>
<organism evidence="1">
    <name type="scientific">marine sediment metagenome</name>
    <dbReference type="NCBI Taxonomy" id="412755"/>
    <lineage>
        <taxon>unclassified sequences</taxon>
        <taxon>metagenomes</taxon>
        <taxon>ecological metagenomes</taxon>
    </lineage>
</organism>
<sequence length="485" mass="55517">MTMTVEGVIARTNKLKSNWNKRNQKIREWYDILLLKDELKQDGMESVTTNDPRTGYNLGKHLITSSIMSHKVDDENFDTNEKSATSYIEGYVTKRHTAEEKRYRKMARQSFKGEVAGLMLATGWYSVFSMVTKDRIWSEAWSPYDVYPEFGPDGMVEVAHIFPMTPAVANRKVKVEGWKIRQAFTHNVLLRDYFTFDNDGDVAHGIVLGNELVMPMEKVPSLTKIGRLPVFMSPVGGLPDRGSISSMYQEHFGEALVATNEDLTKNYNKMLTFSQQLMRDTANPRWYEESGGETPILREEDLFKRGAIFRGGQGDKVGPLPVPPIPVELRSMMFDYQNMLQRGLFPWAIFGNIQQQMSYLAMANIASAALQVLTPYMDGLRGLFSDINDYWYSLIDKNGYRPYGFEMPENMPKEFSFDVQANIEIPGFMIQKATVSRMLNSNFRLPNSWVMDQMFPEIRDGLKAQATVRAEDAMMDPRAIMVDQI</sequence>
<gene>
    <name evidence="1" type="ORF">LCGC14_1960880</name>
</gene>
<dbReference type="EMBL" id="LAZR01021590">
    <property type="protein sequence ID" value="KKL84821.1"/>
    <property type="molecule type" value="Genomic_DNA"/>
</dbReference>
<evidence type="ECO:0000313" key="1">
    <source>
        <dbReference type="EMBL" id="KKL84821.1"/>
    </source>
</evidence>
<accession>A0A0F9G313</accession>
<comment type="caution">
    <text evidence="1">The sequence shown here is derived from an EMBL/GenBank/DDBJ whole genome shotgun (WGS) entry which is preliminary data.</text>
</comment>
<reference evidence="1" key="1">
    <citation type="journal article" date="2015" name="Nature">
        <title>Complex archaea that bridge the gap between prokaryotes and eukaryotes.</title>
        <authorList>
            <person name="Spang A."/>
            <person name="Saw J.H."/>
            <person name="Jorgensen S.L."/>
            <person name="Zaremba-Niedzwiedzka K."/>
            <person name="Martijn J."/>
            <person name="Lind A.E."/>
            <person name="van Eijk R."/>
            <person name="Schleper C."/>
            <person name="Guy L."/>
            <person name="Ettema T.J."/>
        </authorList>
    </citation>
    <scope>NUCLEOTIDE SEQUENCE</scope>
</reference>
<name>A0A0F9G313_9ZZZZ</name>
<feature type="non-terminal residue" evidence="1">
    <location>
        <position position="485"/>
    </location>
</feature>